<evidence type="ECO:0000259" key="1">
    <source>
        <dbReference type="Pfam" id="PF11716"/>
    </source>
</evidence>
<evidence type="ECO:0000313" key="3">
    <source>
        <dbReference type="Proteomes" id="UP001056455"/>
    </source>
</evidence>
<dbReference type="NCBIfam" id="TIGR03084">
    <property type="entry name" value="TIGR03084 family metal-binding protein"/>
    <property type="match status" value="1"/>
</dbReference>
<dbReference type="Pfam" id="PF11716">
    <property type="entry name" value="MDMPI_N"/>
    <property type="match status" value="1"/>
</dbReference>
<protein>
    <submittedName>
        <fullName evidence="2">TIGR03084 family metal-binding protein</fullName>
    </submittedName>
</protein>
<dbReference type="Proteomes" id="UP001056455">
    <property type="component" value="Chromosome"/>
</dbReference>
<dbReference type="InterPro" id="IPR017517">
    <property type="entry name" value="Maleyloyr_isom"/>
</dbReference>
<dbReference type="NCBIfam" id="TIGR03083">
    <property type="entry name" value="maleylpyruvate isomerase family mycothiol-dependent enzyme"/>
    <property type="match status" value="1"/>
</dbReference>
<accession>A0ABY4YV35</accession>
<organism evidence="2 3">
    <name type="scientific">Ornithinimicrobium faecis</name>
    <dbReference type="NCBI Taxonomy" id="2934158"/>
    <lineage>
        <taxon>Bacteria</taxon>
        <taxon>Bacillati</taxon>
        <taxon>Actinomycetota</taxon>
        <taxon>Actinomycetes</taxon>
        <taxon>Micrococcales</taxon>
        <taxon>Ornithinimicrobiaceae</taxon>
        <taxon>Ornithinimicrobium</taxon>
    </lineage>
</organism>
<keyword evidence="3" id="KW-1185">Reference proteome</keyword>
<name>A0ABY4YV35_9MICO</name>
<evidence type="ECO:0000313" key="2">
    <source>
        <dbReference type="EMBL" id="USQ80605.1"/>
    </source>
</evidence>
<dbReference type="InterPro" id="IPR034660">
    <property type="entry name" value="DinB/YfiT-like"/>
</dbReference>
<reference evidence="2" key="1">
    <citation type="submission" date="2022-06" db="EMBL/GenBank/DDBJ databases">
        <title>Ornithinimicrobium HY1793.</title>
        <authorList>
            <person name="Huang Y."/>
        </authorList>
    </citation>
    <scope>NUCLEOTIDE SEQUENCE</scope>
    <source>
        <strain evidence="2">HY1793</strain>
    </source>
</reference>
<sequence length="263" mass="28027">MSLLDEVLTDLGAESDALDGVVAPLDDLGWRTQTPAEGWDVATQIAHLAWTDEATVAAATSSPAWDQLVTDAHDDLGSLVDRAATAGSEAGPTEILSRWRRSRAAVSEALRAVPRGTRIPWFGPPMGATSAATARFMETWAHSVDVHEALGVEPPRTDRVRHVALLGVLTRAFAFTVHDRPAPEEPVFVSLTLPSGAQWTHGEPGATNVVSGSAHDFALRVTQRRHRADLDLVAEGHVADEWLDLAQAFAGPPGPGRPPVDNS</sequence>
<dbReference type="EMBL" id="CP099489">
    <property type="protein sequence ID" value="USQ80605.1"/>
    <property type="molecule type" value="Genomic_DNA"/>
</dbReference>
<dbReference type="Gene3D" id="1.20.120.450">
    <property type="entry name" value="dinb family like domain"/>
    <property type="match status" value="1"/>
</dbReference>
<feature type="domain" description="Mycothiol-dependent maleylpyruvate isomerase metal-binding" evidence="1">
    <location>
        <begin position="12"/>
        <end position="146"/>
    </location>
</feature>
<proteinExistence type="predicted"/>
<dbReference type="InterPro" id="IPR024344">
    <property type="entry name" value="MDMPI_metal-binding"/>
</dbReference>
<gene>
    <name evidence="2" type="ORF">NF556_02775</name>
</gene>
<dbReference type="SUPFAM" id="SSF109854">
    <property type="entry name" value="DinB/YfiT-like putative metalloenzymes"/>
    <property type="match status" value="1"/>
</dbReference>
<dbReference type="InterPro" id="IPR017518">
    <property type="entry name" value="CHP03084"/>
</dbReference>
<dbReference type="RefSeq" id="WP_252593980.1">
    <property type="nucleotide sequence ID" value="NZ_CP099489.1"/>
</dbReference>